<dbReference type="Pfam" id="PF00483">
    <property type="entry name" value="NTP_transferase"/>
    <property type="match status" value="1"/>
</dbReference>
<gene>
    <name evidence="9" type="ORF">APY04_0877</name>
</gene>
<dbReference type="InterPro" id="IPR029044">
    <property type="entry name" value="Nucleotide-diphossugar_trans"/>
</dbReference>
<dbReference type="AlphaFoldDB" id="A0A109BKN9"/>
<dbReference type="Proteomes" id="UP000059074">
    <property type="component" value="Unassembled WGS sequence"/>
</dbReference>
<proteinExistence type="inferred from homology"/>
<dbReference type="GO" id="GO:0003983">
    <property type="term" value="F:UTP:glucose-1-phosphate uridylyltransferase activity"/>
    <property type="evidence" value="ECO:0007669"/>
    <property type="project" value="UniProtKB-EC"/>
</dbReference>
<dbReference type="NCBIfam" id="TIGR01099">
    <property type="entry name" value="galU"/>
    <property type="match status" value="1"/>
</dbReference>
<dbReference type="EC" id="2.7.7.9" evidence="2 7"/>
<dbReference type="PATRIC" id="fig|121290.4.peg.1689"/>
<evidence type="ECO:0000256" key="6">
    <source>
        <dbReference type="ARBA" id="ARBA00048128"/>
    </source>
</evidence>
<keyword evidence="4 7" id="KW-0808">Transferase</keyword>
<name>A0A109BKN9_HYPSL</name>
<dbReference type="SUPFAM" id="SSF53448">
    <property type="entry name" value="Nucleotide-diphospho-sugar transferases"/>
    <property type="match status" value="1"/>
</dbReference>
<dbReference type="STRING" id="121290.APY04_0877"/>
<comment type="similarity">
    <text evidence="1 7">Belongs to the UDPGP type 2 family.</text>
</comment>
<comment type="caution">
    <text evidence="9">The sequence shown here is derived from an EMBL/GenBank/DDBJ whole genome shotgun (WGS) entry which is preliminary data.</text>
</comment>
<sequence length="293" mass="31665">MSVTSKRIRKAVFPVAGLGTRFLPATKTIPKEMLTVVDRPVIQHVVDEARAAGIEHFVFVTGRNKATIEDHFDHAPELEATLNQRGKIKELEELASDLPGPGCTSFMRQQAPLGLGHAVWCAREVIGDEPFALLLPDMLHHGGDGCLAEMMDAYNDHGGNLIAVSPVPESETHQYGIVGVDDASEKVSRIAQMVEKPKQGTAPSNLHITGRYILQPEVFDILATQERGAGGEIQLTDAMLAMLQAGKPFHAVRFDGTIYDTGTKLGFLLANIAYGLERPELADALKAGLAKLA</sequence>
<dbReference type="InterPro" id="IPR005771">
    <property type="entry name" value="GalU_uridylyltTrfase_bac/arc"/>
</dbReference>
<evidence type="ECO:0000256" key="7">
    <source>
        <dbReference type="RuleBase" id="RU361259"/>
    </source>
</evidence>
<evidence type="ECO:0000313" key="9">
    <source>
        <dbReference type="EMBL" id="KWT70597.1"/>
    </source>
</evidence>
<dbReference type="InterPro" id="IPR005835">
    <property type="entry name" value="NTP_transferase_dom"/>
</dbReference>
<dbReference type="OrthoDB" id="9803306at2"/>
<evidence type="ECO:0000256" key="2">
    <source>
        <dbReference type="ARBA" id="ARBA00012415"/>
    </source>
</evidence>
<dbReference type="CDD" id="cd02541">
    <property type="entry name" value="UGPase_prokaryotic"/>
    <property type="match status" value="1"/>
</dbReference>
<comment type="catalytic activity">
    <reaction evidence="6 7">
        <text>alpha-D-glucose 1-phosphate + UTP + H(+) = UDP-alpha-D-glucose + diphosphate</text>
        <dbReference type="Rhea" id="RHEA:19889"/>
        <dbReference type="ChEBI" id="CHEBI:15378"/>
        <dbReference type="ChEBI" id="CHEBI:33019"/>
        <dbReference type="ChEBI" id="CHEBI:46398"/>
        <dbReference type="ChEBI" id="CHEBI:58601"/>
        <dbReference type="ChEBI" id="CHEBI:58885"/>
        <dbReference type="EC" id="2.7.7.9"/>
    </reaction>
</comment>
<evidence type="ECO:0000259" key="8">
    <source>
        <dbReference type="Pfam" id="PF00483"/>
    </source>
</evidence>
<evidence type="ECO:0000256" key="5">
    <source>
        <dbReference type="ARBA" id="ARBA00022695"/>
    </source>
</evidence>
<dbReference type="GO" id="GO:0006011">
    <property type="term" value="P:UDP-alpha-D-glucose metabolic process"/>
    <property type="evidence" value="ECO:0007669"/>
    <property type="project" value="InterPro"/>
</dbReference>
<dbReference type="EMBL" id="LMTR01000030">
    <property type="protein sequence ID" value="KWT70597.1"/>
    <property type="molecule type" value="Genomic_DNA"/>
</dbReference>
<accession>A0A109BKN9</accession>
<dbReference type="RefSeq" id="WP_068460037.1">
    <property type="nucleotide sequence ID" value="NZ_JAEFBX010000002.1"/>
</dbReference>
<reference evidence="9 10" key="1">
    <citation type="submission" date="2015-10" db="EMBL/GenBank/DDBJ databases">
        <title>Transcriptomic analysis of a linuron degrading triple-species bacterial consortium.</title>
        <authorList>
            <person name="Albers P."/>
        </authorList>
    </citation>
    <scope>NUCLEOTIDE SEQUENCE [LARGE SCALE GENOMIC DNA]</scope>
    <source>
        <strain evidence="9 10">WDL6</strain>
    </source>
</reference>
<evidence type="ECO:0000256" key="4">
    <source>
        <dbReference type="ARBA" id="ARBA00022679"/>
    </source>
</evidence>
<dbReference type="Gene3D" id="3.90.550.10">
    <property type="entry name" value="Spore Coat Polysaccharide Biosynthesis Protein SpsA, Chain A"/>
    <property type="match status" value="1"/>
</dbReference>
<evidence type="ECO:0000256" key="3">
    <source>
        <dbReference type="ARBA" id="ARBA00019048"/>
    </source>
</evidence>
<protein>
    <recommendedName>
        <fullName evidence="3 7">UTP--glucose-1-phosphate uridylyltransferase</fullName>
        <ecNumber evidence="2 7">2.7.7.9</ecNumber>
    </recommendedName>
    <alternativeName>
        <fullName evidence="7">UDP-glucose pyrophosphorylase</fullName>
    </alternativeName>
</protein>
<evidence type="ECO:0000256" key="1">
    <source>
        <dbReference type="ARBA" id="ARBA00006890"/>
    </source>
</evidence>
<dbReference type="PANTHER" id="PTHR43197">
    <property type="entry name" value="UTP--GLUCOSE-1-PHOSPHATE URIDYLYLTRANSFERASE"/>
    <property type="match status" value="1"/>
</dbReference>
<organism evidence="9 10">
    <name type="scientific">Hyphomicrobium sulfonivorans</name>
    <dbReference type="NCBI Taxonomy" id="121290"/>
    <lineage>
        <taxon>Bacteria</taxon>
        <taxon>Pseudomonadati</taxon>
        <taxon>Pseudomonadota</taxon>
        <taxon>Alphaproteobacteria</taxon>
        <taxon>Hyphomicrobiales</taxon>
        <taxon>Hyphomicrobiaceae</taxon>
        <taxon>Hyphomicrobium</taxon>
    </lineage>
</organism>
<feature type="domain" description="Nucleotidyl transferase" evidence="8">
    <location>
        <begin position="15"/>
        <end position="271"/>
    </location>
</feature>
<dbReference type="PANTHER" id="PTHR43197:SF1">
    <property type="entry name" value="UTP--GLUCOSE-1-PHOSPHATE URIDYLYLTRANSFERASE"/>
    <property type="match status" value="1"/>
</dbReference>
<keyword evidence="5 7" id="KW-0548">Nucleotidyltransferase</keyword>
<evidence type="ECO:0000313" key="10">
    <source>
        <dbReference type="Proteomes" id="UP000059074"/>
    </source>
</evidence>
<keyword evidence="10" id="KW-1185">Reference proteome</keyword>